<feature type="domain" description="IrrE N-terminal-like" evidence="2">
    <location>
        <begin position="175"/>
        <end position="306"/>
    </location>
</feature>
<dbReference type="Proteomes" id="UP000092503">
    <property type="component" value="Unassembled WGS sequence"/>
</dbReference>
<organism evidence="4 5">
    <name type="scientific">Xanthomonas bromi</name>
    <dbReference type="NCBI Taxonomy" id="56449"/>
    <lineage>
        <taxon>Bacteria</taxon>
        <taxon>Pseudomonadati</taxon>
        <taxon>Pseudomonadota</taxon>
        <taxon>Gammaproteobacteria</taxon>
        <taxon>Lysobacterales</taxon>
        <taxon>Lysobacteraceae</taxon>
        <taxon>Xanthomonas</taxon>
    </lineage>
</organism>
<reference evidence="3 6" key="2">
    <citation type="submission" date="2016-08" db="EMBL/GenBank/DDBJ databases">
        <title>Evolution of the type three secretion system and type three effector repertoires in Xanthomonas.</title>
        <authorList>
            <person name="Merda D."/>
            <person name="Briand M."/>
            <person name="Bosis E."/>
            <person name="Rousseau C."/>
            <person name="Portier P."/>
            <person name="Jacques M.-A."/>
            <person name="Fischer-Le Saux M."/>
        </authorList>
    </citation>
    <scope>NUCLEOTIDE SEQUENCE [LARGE SCALE GENOMIC DNA]</scope>
    <source>
        <strain evidence="3 6">CFBP1976</strain>
    </source>
</reference>
<dbReference type="Gene3D" id="1.10.260.40">
    <property type="entry name" value="lambda repressor-like DNA-binding domains"/>
    <property type="match status" value="1"/>
</dbReference>
<dbReference type="InterPro" id="IPR052345">
    <property type="entry name" value="Rad_response_metalloprotease"/>
</dbReference>
<dbReference type="Gene3D" id="1.10.10.2910">
    <property type="match status" value="1"/>
</dbReference>
<evidence type="ECO:0000259" key="2">
    <source>
        <dbReference type="Pfam" id="PF06114"/>
    </source>
</evidence>
<evidence type="ECO:0000313" key="3">
    <source>
        <dbReference type="EMBL" id="PPV04313.1"/>
    </source>
</evidence>
<dbReference type="STRING" id="56449.XBLMG947_4183"/>
<dbReference type="PANTHER" id="PTHR43236:SF2">
    <property type="entry name" value="BLL0069 PROTEIN"/>
    <property type="match status" value="1"/>
</dbReference>
<dbReference type="PANTHER" id="PTHR43236">
    <property type="entry name" value="ANTITOXIN HIGA1"/>
    <property type="match status" value="1"/>
</dbReference>
<evidence type="ECO:0000313" key="6">
    <source>
        <dbReference type="Proteomes" id="UP000239710"/>
    </source>
</evidence>
<gene>
    <name evidence="4" type="ORF">XBLMG947_4183</name>
    <name evidence="3" type="ORF">XbrCFBP1976_21370</name>
</gene>
<dbReference type="SUPFAM" id="SSF47413">
    <property type="entry name" value="lambda repressor-like DNA-binding domains"/>
    <property type="match status" value="1"/>
</dbReference>
<dbReference type="EMBL" id="FLTX01000131">
    <property type="protein sequence ID" value="SBV53345.1"/>
    <property type="molecule type" value="Genomic_DNA"/>
</dbReference>
<dbReference type="CDD" id="cd00093">
    <property type="entry name" value="HTH_XRE"/>
    <property type="match status" value="1"/>
</dbReference>
<sequence length="392" mass="44055">MRGEPVVGIQPSVMRWARESAGMSVDDVANRLKRQLAEVESWESGQGAPTYPQLERLAYELYKRPLAVFFLPAPPQESNPKQQFRTLPDEDLASLSRDTYLHLRKARAYQIGLEDLYSQVSPAPRKIWHHVSLNWDQDLAAQAALIRTELGIDSTSQAGWGSDDRALKAWRAAIEKAGIFVFKDSFKQQSISGFCLRDQHFPLIYINNSTTKTRQIFSLLHELAHILFSVSGISKFDSSYINALPAREQALEVFCNAVAAEVLIPREEFARVTATAPDNVESLGDTYFSAIARHFGVSREAILRRFLNEGRATKVFYEGKAKEWNAQMSEREPGGGSWYASKGAYLSDTLLREVFARRLRGQLSSERAAEYLGVKAANIPGLEDLVLHRTSN</sequence>
<dbReference type="EMBL" id="MDCE01000089">
    <property type="protein sequence ID" value="PPV04313.1"/>
    <property type="molecule type" value="Genomic_DNA"/>
</dbReference>
<evidence type="ECO:0000313" key="5">
    <source>
        <dbReference type="Proteomes" id="UP000092503"/>
    </source>
</evidence>
<dbReference type="InterPro" id="IPR010982">
    <property type="entry name" value="Lambda_DNA-bd_dom_sf"/>
</dbReference>
<keyword evidence="3" id="KW-0238">DNA-binding</keyword>
<reference evidence="4 5" key="1">
    <citation type="submission" date="2016-06" db="EMBL/GenBank/DDBJ databases">
        <authorList>
            <person name="Kjaerup R.B."/>
            <person name="Dalgaard T.S."/>
            <person name="Juul-Madsen H.R."/>
        </authorList>
    </citation>
    <scope>NUCLEOTIDE SEQUENCE [LARGE SCALE GENOMIC DNA]</scope>
    <source>
        <strain evidence="4">LMG947</strain>
    </source>
</reference>
<dbReference type="GO" id="GO:0003677">
    <property type="term" value="F:DNA binding"/>
    <property type="evidence" value="ECO:0007669"/>
    <property type="project" value="UniProtKB-KW"/>
</dbReference>
<dbReference type="InterPro" id="IPR001387">
    <property type="entry name" value="Cro/C1-type_HTH"/>
</dbReference>
<name>A0A1C3NSG0_9XANT</name>
<accession>A0A1C3NSG0</accession>
<evidence type="ECO:0000313" key="4">
    <source>
        <dbReference type="EMBL" id="SBV53345.1"/>
    </source>
</evidence>
<dbReference type="AlphaFoldDB" id="A0A1C3NSG0"/>
<keyword evidence="6" id="KW-1185">Reference proteome</keyword>
<proteinExistence type="inferred from homology"/>
<dbReference type="OrthoDB" id="9796786at2"/>
<dbReference type="Proteomes" id="UP000239710">
    <property type="component" value="Unassembled WGS sequence"/>
</dbReference>
<comment type="similarity">
    <text evidence="1">Belongs to the short-chain fatty acyl-CoA assimilation regulator (ScfR) family.</text>
</comment>
<dbReference type="Pfam" id="PF06114">
    <property type="entry name" value="Peptidase_M78"/>
    <property type="match status" value="1"/>
</dbReference>
<protein>
    <submittedName>
        <fullName evidence="3">DNA-binding protein</fullName>
    </submittedName>
</protein>
<dbReference type="InterPro" id="IPR010359">
    <property type="entry name" value="IrrE_HExxH"/>
</dbReference>
<evidence type="ECO:0000256" key="1">
    <source>
        <dbReference type="ARBA" id="ARBA00007227"/>
    </source>
</evidence>